<keyword evidence="1" id="KW-0243">Dynein</keyword>
<evidence type="ECO:0000256" key="2">
    <source>
        <dbReference type="ARBA" id="ARBA00023054"/>
    </source>
</evidence>
<keyword evidence="6" id="KW-1185">Reference proteome</keyword>
<dbReference type="GO" id="GO:0005930">
    <property type="term" value="C:axoneme"/>
    <property type="evidence" value="ECO:0007669"/>
    <property type="project" value="TreeGrafter"/>
</dbReference>
<dbReference type="InterPro" id="IPR019347">
    <property type="entry name" value="Axonemal_dynein_light_chain"/>
</dbReference>
<sequence>MNNTELFEILSKGVLKWNFVEDITDIVEQNNDTKKDNGKKSVLEEIFPPKVWTRINNKNKVITLRQTISREPIYRDGVTKMIITLNHLEQFHGFKKKGICETRHYIYNLFFGNEILRQVILLDEDLGALLYRIHNEFKNTIFILKCLLDKAVESSNLYPDSANINPEFVNEVEDLKKINNDLKIKCRLSNQIYLQRLKKKESGEDYKFLISLKYKYKNLMSYIKRSTDQLKEQMNMMTPSSKTSYLIQSKVNSPKL</sequence>
<evidence type="ECO:0000313" key="6">
    <source>
        <dbReference type="Proteomes" id="UP000475862"/>
    </source>
</evidence>
<evidence type="ECO:0000256" key="1">
    <source>
        <dbReference type="ARBA" id="ARBA00023017"/>
    </source>
</evidence>
<dbReference type="PANTHER" id="PTHR13183">
    <property type="entry name" value="AXONEMAL INNER ARM DYNEIN LIGHT CHAIN 28"/>
    <property type="match status" value="1"/>
</dbReference>
<accession>A0A6G0SZ46</accession>
<evidence type="ECO:0000256" key="4">
    <source>
        <dbReference type="ARBA" id="ARBA00038114"/>
    </source>
</evidence>
<keyword evidence="3" id="KW-0505">Motor protein</keyword>
<proteinExistence type="inferred from homology"/>
<dbReference type="GO" id="GO:0045504">
    <property type="term" value="F:dynein heavy chain binding"/>
    <property type="evidence" value="ECO:0007669"/>
    <property type="project" value="TreeGrafter"/>
</dbReference>
<evidence type="ECO:0000256" key="3">
    <source>
        <dbReference type="ARBA" id="ARBA00023175"/>
    </source>
</evidence>
<comment type="similarity">
    <text evidence="4">Belongs to the inner dynein arm light chain family.</text>
</comment>
<keyword evidence="2" id="KW-0175">Coiled coil</keyword>
<dbReference type="AlphaFoldDB" id="A0A6G0SZ46"/>
<comment type="caution">
    <text evidence="5">The sequence shown here is derived from an EMBL/GenBank/DDBJ whole genome shotgun (WGS) entry which is preliminary data.</text>
</comment>
<dbReference type="PANTHER" id="PTHR13183:SF0">
    <property type="entry name" value="AXONEMAL DYNEIN LIGHT INTERMEDIATE POLYPEPTIDE 1"/>
    <property type="match status" value="1"/>
</dbReference>
<dbReference type="GO" id="GO:0030286">
    <property type="term" value="C:dynein complex"/>
    <property type="evidence" value="ECO:0007669"/>
    <property type="project" value="UniProtKB-KW"/>
</dbReference>
<dbReference type="Pfam" id="PF10211">
    <property type="entry name" value="Ax_dynein_light"/>
    <property type="match status" value="1"/>
</dbReference>
<protein>
    <submittedName>
        <fullName evidence="5">Uncharacterized protein</fullName>
    </submittedName>
</protein>
<gene>
    <name evidence="5" type="ORF">AGLY_015888</name>
</gene>
<dbReference type="Proteomes" id="UP000475862">
    <property type="component" value="Unassembled WGS sequence"/>
</dbReference>
<dbReference type="OrthoDB" id="6593717at2759"/>
<reference evidence="5 6" key="1">
    <citation type="submission" date="2019-08" db="EMBL/GenBank/DDBJ databases">
        <title>The genome of the soybean aphid Biotype 1, its phylome, world population structure and adaptation to the North American continent.</title>
        <authorList>
            <person name="Giordano R."/>
            <person name="Donthu R.K."/>
            <person name="Hernandez A.G."/>
            <person name="Wright C.L."/>
            <person name="Zimin A.V."/>
        </authorList>
    </citation>
    <scope>NUCLEOTIDE SEQUENCE [LARGE SCALE GENOMIC DNA]</scope>
    <source>
        <tissue evidence="5">Whole aphids</tissue>
    </source>
</reference>
<organism evidence="5 6">
    <name type="scientific">Aphis glycines</name>
    <name type="common">Soybean aphid</name>
    <dbReference type="NCBI Taxonomy" id="307491"/>
    <lineage>
        <taxon>Eukaryota</taxon>
        <taxon>Metazoa</taxon>
        <taxon>Ecdysozoa</taxon>
        <taxon>Arthropoda</taxon>
        <taxon>Hexapoda</taxon>
        <taxon>Insecta</taxon>
        <taxon>Pterygota</taxon>
        <taxon>Neoptera</taxon>
        <taxon>Paraneoptera</taxon>
        <taxon>Hemiptera</taxon>
        <taxon>Sternorrhyncha</taxon>
        <taxon>Aphidomorpha</taxon>
        <taxon>Aphidoidea</taxon>
        <taxon>Aphididae</taxon>
        <taxon>Aphidini</taxon>
        <taxon>Aphis</taxon>
        <taxon>Aphis</taxon>
    </lineage>
</organism>
<name>A0A6G0SZ46_APHGL</name>
<evidence type="ECO:0000313" key="5">
    <source>
        <dbReference type="EMBL" id="KAE9523670.1"/>
    </source>
</evidence>
<dbReference type="EMBL" id="VYZN01000078">
    <property type="protein sequence ID" value="KAE9523670.1"/>
    <property type="molecule type" value="Genomic_DNA"/>
</dbReference>